<dbReference type="OrthoDB" id="4849160at2759"/>
<keyword evidence="10" id="KW-1015">Disulfide bond</keyword>
<dbReference type="STRING" id="1314781.A0A165NV50"/>
<dbReference type="Gene3D" id="2.70.50.70">
    <property type="match status" value="1"/>
</dbReference>
<keyword evidence="3" id="KW-0964">Secreted</keyword>
<keyword evidence="5" id="KW-0732">Signal</keyword>
<evidence type="ECO:0000256" key="10">
    <source>
        <dbReference type="ARBA" id="ARBA00023157"/>
    </source>
</evidence>
<proteinExistence type="inferred from homology"/>
<dbReference type="AlphaFoldDB" id="A0A165NV50"/>
<accession>A0A165NV50</accession>
<keyword evidence="18" id="KW-1185">Reference proteome</keyword>
<keyword evidence="7" id="KW-0560">Oxidoreductase</keyword>
<evidence type="ECO:0000256" key="14">
    <source>
        <dbReference type="ARBA" id="ARBA00045077"/>
    </source>
</evidence>
<evidence type="ECO:0000313" key="18">
    <source>
        <dbReference type="Proteomes" id="UP000077266"/>
    </source>
</evidence>
<comment type="catalytic activity">
    <reaction evidence="14">
        <text>[(1-&gt;4)-beta-D-glucosyl]n+m + reduced acceptor + O2 = 4-dehydro-beta-D-glucosyl-[(1-&gt;4)-beta-D-glucosyl]n-1 + [(1-&gt;4)-beta-D-glucosyl]m + acceptor + H2O.</text>
        <dbReference type="EC" id="1.14.99.56"/>
    </reaction>
</comment>
<protein>
    <recommendedName>
        <fullName evidence="15">lytic cellulose monooxygenase (C4-dehydrogenating)</fullName>
        <ecNumber evidence="15">1.14.99.56</ecNumber>
    </recommendedName>
</protein>
<comment type="subcellular location">
    <subcellularLocation>
        <location evidence="2">Secreted</location>
    </subcellularLocation>
</comment>
<dbReference type="GO" id="GO:0004497">
    <property type="term" value="F:monooxygenase activity"/>
    <property type="evidence" value="ECO:0007669"/>
    <property type="project" value="UniProtKB-KW"/>
</dbReference>
<dbReference type="Proteomes" id="UP000077266">
    <property type="component" value="Unassembled WGS sequence"/>
</dbReference>
<dbReference type="GO" id="GO:0046872">
    <property type="term" value="F:metal ion binding"/>
    <property type="evidence" value="ECO:0007669"/>
    <property type="project" value="UniProtKB-KW"/>
</dbReference>
<evidence type="ECO:0000259" key="16">
    <source>
        <dbReference type="Pfam" id="PF03443"/>
    </source>
</evidence>
<evidence type="ECO:0000256" key="2">
    <source>
        <dbReference type="ARBA" id="ARBA00004613"/>
    </source>
</evidence>
<evidence type="ECO:0000256" key="4">
    <source>
        <dbReference type="ARBA" id="ARBA00022723"/>
    </source>
</evidence>
<keyword evidence="9" id="KW-0503">Monooxygenase</keyword>
<gene>
    <name evidence="17" type="ORF">EXIGLDRAFT_638600</name>
</gene>
<sequence>ALALASQVVAHGYVPFVRIGSTTLPGWDVNTGPYILRCPDSGFIADPTSGDITCSIGNSKLPPTEITATVTAGQTVTALWNTWPIGHYGPVLNYLAKCPSSGCSSWKADTGSPWFKIQQSVYANGEWASDTLAKSNFSYAIRIPSNIVPGKYLLRHENLALHGATNIGGAQFYPVCIQLNGTCVPSDELERAEG</sequence>
<dbReference type="PANTHER" id="PTHR33353:SF10">
    <property type="entry name" value="ENDO-BETA-1,4-GLUCANASE D"/>
    <property type="match status" value="1"/>
</dbReference>
<dbReference type="EC" id="1.14.99.56" evidence="15"/>
<reference evidence="17 18" key="1">
    <citation type="journal article" date="2016" name="Mol. Biol. Evol.">
        <title>Comparative Genomics of Early-Diverging Mushroom-Forming Fungi Provides Insights into the Origins of Lignocellulose Decay Capabilities.</title>
        <authorList>
            <person name="Nagy L.G."/>
            <person name="Riley R."/>
            <person name="Tritt A."/>
            <person name="Adam C."/>
            <person name="Daum C."/>
            <person name="Floudas D."/>
            <person name="Sun H."/>
            <person name="Yadav J.S."/>
            <person name="Pangilinan J."/>
            <person name="Larsson K.H."/>
            <person name="Matsuura K."/>
            <person name="Barry K."/>
            <person name="Labutti K."/>
            <person name="Kuo R."/>
            <person name="Ohm R.A."/>
            <person name="Bhattacharya S.S."/>
            <person name="Shirouzu T."/>
            <person name="Yoshinaga Y."/>
            <person name="Martin F.M."/>
            <person name="Grigoriev I.V."/>
            <person name="Hibbett D.S."/>
        </authorList>
    </citation>
    <scope>NUCLEOTIDE SEQUENCE [LARGE SCALE GENOMIC DNA]</scope>
    <source>
        <strain evidence="17 18">HHB12029</strain>
    </source>
</reference>
<keyword evidence="6" id="KW-0136">Cellulose degradation</keyword>
<dbReference type="Pfam" id="PF03443">
    <property type="entry name" value="AA9"/>
    <property type="match status" value="1"/>
</dbReference>
<organism evidence="17 18">
    <name type="scientific">Exidia glandulosa HHB12029</name>
    <dbReference type="NCBI Taxonomy" id="1314781"/>
    <lineage>
        <taxon>Eukaryota</taxon>
        <taxon>Fungi</taxon>
        <taxon>Dikarya</taxon>
        <taxon>Basidiomycota</taxon>
        <taxon>Agaricomycotina</taxon>
        <taxon>Agaricomycetes</taxon>
        <taxon>Auriculariales</taxon>
        <taxon>Exidiaceae</taxon>
        <taxon>Exidia</taxon>
    </lineage>
</organism>
<keyword evidence="4" id="KW-0479">Metal-binding</keyword>
<evidence type="ECO:0000256" key="12">
    <source>
        <dbReference type="ARBA" id="ARBA00023326"/>
    </source>
</evidence>
<evidence type="ECO:0000256" key="3">
    <source>
        <dbReference type="ARBA" id="ARBA00022525"/>
    </source>
</evidence>
<evidence type="ECO:0000256" key="11">
    <source>
        <dbReference type="ARBA" id="ARBA00023277"/>
    </source>
</evidence>
<evidence type="ECO:0000313" key="17">
    <source>
        <dbReference type="EMBL" id="KZW01268.1"/>
    </source>
</evidence>
<evidence type="ECO:0000256" key="6">
    <source>
        <dbReference type="ARBA" id="ARBA00023001"/>
    </source>
</evidence>
<evidence type="ECO:0000256" key="5">
    <source>
        <dbReference type="ARBA" id="ARBA00022729"/>
    </source>
</evidence>
<comment type="cofactor">
    <cofactor evidence="1">
        <name>Cu(2+)</name>
        <dbReference type="ChEBI" id="CHEBI:29036"/>
    </cofactor>
</comment>
<evidence type="ECO:0000256" key="8">
    <source>
        <dbReference type="ARBA" id="ARBA00023008"/>
    </source>
</evidence>
<dbReference type="CDD" id="cd21175">
    <property type="entry name" value="LPMO_AA9"/>
    <property type="match status" value="1"/>
</dbReference>
<keyword evidence="11" id="KW-0119">Carbohydrate metabolism</keyword>
<feature type="non-terminal residue" evidence="17">
    <location>
        <position position="1"/>
    </location>
</feature>
<dbReference type="InterPro" id="IPR005103">
    <property type="entry name" value="AA9_LPMO"/>
</dbReference>
<evidence type="ECO:0000256" key="15">
    <source>
        <dbReference type="ARBA" id="ARBA00047174"/>
    </source>
</evidence>
<dbReference type="EMBL" id="KV425895">
    <property type="protein sequence ID" value="KZW01268.1"/>
    <property type="molecule type" value="Genomic_DNA"/>
</dbReference>
<evidence type="ECO:0000256" key="1">
    <source>
        <dbReference type="ARBA" id="ARBA00001973"/>
    </source>
</evidence>
<keyword evidence="8" id="KW-0186">Copper</keyword>
<evidence type="ECO:0000256" key="7">
    <source>
        <dbReference type="ARBA" id="ARBA00023002"/>
    </source>
</evidence>
<dbReference type="InterPro" id="IPR049892">
    <property type="entry name" value="AA9"/>
</dbReference>
<name>A0A165NV50_EXIGL</name>
<dbReference type="PANTHER" id="PTHR33353">
    <property type="entry name" value="PUTATIVE (AFU_ORTHOLOGUE AFUA_1G12560)-RELATED"/>
    <property type="match status" value="1"/>
</dbReference>
<evidence type="ECO:0000256" key="9">
    <source>
        <dbReference type="ARBA" id="ARBA00023033"/>
    </source>
</evidence>
<evidence type="ECO:0000256" key="13">
    <source>
        <dbReference type="ARBA" id="ARBA00044502"/>
    </source>
</evidence>
<dbReference type="GO" id="GO:0005576">
    <property type="term" value="C:extracellular region"/>
    <property type="evidence" value="ECO:0007669"/>
    <property type="project" value="UniProtKB-SubCell"/>
</dbReference>
<feature type="domain" description="Auxiliary Activity family 9 catalytic" evidence="16">
    <location>
        <begin position="11"/>
        <end position="180"/>
    </location>
</feature>
<dbReference type="GO" id="GO:0030245">
    <property type="term" value="P:cellulose catabolic process"/>
    <property type="evidence" value="ECO:0007669"/>
    <property type="project" value="UniProtKB-KW"/>
</dbReference>
<dbReference type="InParanoid" id="A0A165NV50"/>
<comment type="similarity">
    <text evidence="13">Belongs to the polysaccharide monooxygenase AA9 family.</text>
</comment>
<keyword evidence="12" id="KW-0624">Polysaccharide degradation</keyword>